<reference evidence="8" key="1">
    <citation type="journal article" date="2015" name="BMC Genomics">
        <title>Genomic and transcriptomic analysis of the endophytic fungus Pestalotiopsis fici reveals its lifestyle and high potential for synthesis of natural products.</title>
        <authorList>
            <person name="Wang X."/>
            <person name="Zhang X."/>
            <person name="Liu L."/>
            <person name="Xiang M."/>
            <person name="Wang W."/>
            <person name="Sun X."/>
            <person name="Che Y."/>
            <person name="Guo L."/>
            <person name="Liu G."/>
            <person name="Guo L."/>
            <person name="Wang C."/>
            <person name="Yin W.B."/>
            <person name="Stadler M."/>
            <person name="Zhang X."/>
            <person name="Liu X."/>
        </authorList>
    </citation>
    <scope>NUCLEOTIDE SEQUENCE [LARGE SCALE GENOMIC DNA]</scope>
    <source>
        <strain evidence="8">W106-1 / CGMCC3.15140</strain>
    </source>
</reference>
<dbReference type="eggNOG" id="ENOG502QTX9">
    <property type="taxonomic scope" value="Eukaryota"/>
</dbReference>
<dbReference type="Gene3D" id="3.30.9.10">
    <property type="entry name" value="D-Amino Acid Oxidase, subunit A, domain 2"/>
    <property type="match status" value="1"/>
</dbReference>
<dbReference type="Gene3D" id="3.50.50.60">
    <property type="entry name" value="FAD/NAD(P)-binding domain"/>
    <property type="match status" value="1"/>
</dbReference>
<name>W3WGL1_PESFW</name>
<keyword evidence="3" id="KW-0274">FAD</keyword>
<dbReference type="Pfam" id="PF01494">
    <property type="entry name" value="FAD_binding_3"/>
    <property type="match status" value="1"/>
</dbReference>
<dbReference type="RefSeq" id="XP_007842012.1">
    <property type="nucleotide sequence ID" value="XM_007843821.1"/>
</dbReference>
<evidence type="ECO:0000313" key="7">
    <source>
        <dbReference type="EMBL" id="ETS73065.1"/>
    </source>
</evidence>
<dbReference type="SUPFAM" id="SSF51905">
    <property type="entry name" value="FAD/NAD(P)-binding domain"/>
    <property type="match status" value="1"/>
</dbReference>
<dbReference type="InterPro" id="IPR051704">
    <property type="entry name" value="FAD_aromatic-hydroxylase"/>
</dbReference>
<dbReference type="GO" id="GO:0071949">
    <property type="term" value="F:FAD binding"/>
    <property type="evidence" value="ECO:0007669"/>
    <property type="project" value="InterPro"/>
</dbReference>
<sequence length="426" mass="46822">MGLKILINGAGICGPALAVFLLRSDPSYTIAVVERSTELRTAGQQIDLRAQGIPLMKKLGLLEKVKERTVVESGLAFVDSNDKVKAVLGVNDSGKGQQSFTSEYEIMRGDLVDILYQESLDVGKQVKRDGGKGGVNYDFGKYATKLTQDDTGVDVVFSDGTSDRFDLVVGCDGQGSRTRRLTWGDELEKDIFKSLGAYIAFFTIPATGQEDIGKIFHMPNYRVIFTRTGDRPVTQVCLATMNITKELEGCSNKTINEQKEVWKKLFGDCTWQHERLLEGLDKAEDFYMSHVGQVKMDSWFKGRVVLAGDAGYCPTPFTGQGSTASLVGSYILAGELTKHSDNITAGLESYNRVLRPYVDEMQKLVPGTPNILYPKTEFGIWALQTFLGIFTTLKIDKAINMMLPEGKGGLVIPQYETLKLPGVAAS</sequence>
<dbReference type="OMA" id="WARWYNA"/>
<evidence type="ECO:0000256" key="4">
    <source>
        <dbReference type="ARBA" id="ARBA00023002"/>
    </source>
</evidence>
<feature type="domain" description="FAD-binding" evidence="6">
    <location>
        <begin position="4"/>
        <end position="356"/>
    </location>
</feature>
<evidence type="ECO:0000256" key="1">
    <source>
        <dbReference type="ARBA" id="ARBA00005179"/>
    </source>
</evidence>
<dbReference type="PRINTS" id="PR00420">
    <property type="entry name" value="RNGMNOXGNASE"/>
</dbReference>
<dbReference type="EMBL" id="KI912124">
    <property type="protein sequence ID" value="ETS73065.1"/>
    <property type="molecule type" value="Genomic_DNA"/>
</dbReference>
<dbReference type="OrthoDB" id="655030at2759"/>
<dbReference type="PANTHER" id="PTHR46865:SF7">
    <property type="entry name" value="MONOOXYGENASE, PUTATIVE (AFU_ORTHOLOGUE AFUA_8G07040)-RELATED"/>
    <property type="match status" value="1"/>
</dbReference>
<evidence type="ECO:0000256" key="3">
    <source>
        <dbReference type="ARBA" id="ARBA00022827"/>
    </source>
</evidence>
<dbReference type="STRING" id="1229662.W3WGL1"/>
<evidence type="ECO:0000256" key="2">
    <source>
        <dbReference type="ARBA" id="ARBA00022630"/>
    </source>
</evidence>
<evidence type="ECO:0000259" key="6">
    <source>
        <dbReference type="Pfam" id="PF01494"/>
    </source>
</evidence>
<feature type="chain" id="PRO_5004834958" description="FAD-binding domain-containing protein" evidence="5">
    <location>
        <begin position="19"/>
        <end position="426"/>
    </location>
</feature>
<keyword evidence="5" id="KW-0732">Signal</keyword>
<proteinExistence type="predicted"/>
<comment type="pathway">
    <text evidence="1">Secondary metabolite biosynthesis.</text>
</comment>
<dbReference type="InterPro" id="IPR002938">
    <property type="entry name" value="FAD-bd"/>
</dbReference>
<keyword evidence="4" id="KW-0560">Oxidoreductase</keyword>
<keyword evidence="8" id="KW-1185">Reference proteome</keyword>
<feature type="signal peptide" evidence="5">
    <location>
        <begin position="1"/>
        <end position="18"/>
    </location>
</feature>
<keyword evidence="2" id="KW-0285">Flavoprotein</keyword>
<dbReference type="KEGG" id="pfy:PFICI_15240"/>
<dbReference type="GeneID" id="19280253"/>
<dbReference type="PANTHER" id="PTHR46865">
    <property type="entry name" value="OXIDOREDUCTASE-RELATED"/>
    <property type="match status" value="1"/>
</dbReference>
<dbReference type="AlphaFoldDB" id="W3WGL1"/>
<dbReference type="GO" id="GO:0016491">
    <property type="term" value="F:oxidoreductase activity"/>
    <property type="evidence" value="ECO:0007669"/>
    <property type="project" value="UniProtKB-KW"/>
</dbReference>
<dbReference type="Proteomes" id="UP000030651">
    <property type="component" value="Unassembled WGS sequence"/>
</dbReference>
<protein>
    <recommendedName>
        <fullName evidence="6">FAD-binding domain-containing protein</fullName>
    </recommendedName>
</protein>
<accession>W3WGL1</accession>
<dbReference type="InParanoid" id="W3WGL1"/>
<evidence type="ECO:0000313" key="8">
    <source>
        <dbReference type="Proteomes" id="UP000030651"/>
    </source>
</evidence>
<dbReference type="HOGENOM" id="CLU_009665_1_1_1"/>
<dbReference type="InterPro" id="IPR036188">
    <property type="entry name" value="FAD/NAD-bd_sf"/>
</dbReference>
<organism evidence="7 8">
    <name type="scientific">Pestalotiopsis fici (strain W106-1 / CGMCC3.15140)</name>
    <dbReference type="NCBI Taxonomy" id="1229662"/>
    <lineage>
        <taxon>Eukaryota</taxon>
        <taxon>Fungi</taxon>
        <taxon>Dikarya</taxon>
        <taxon>Ascomycota</taxon>
        <taxon>Pezizomycotina</taxon>
        <taxon>Sordariomycetes</taxon>
        <taxon>Xylariomycetidae</taxon>
        <taxon>Amphisphaeriales</taxon>
        <taxon>Sporocadaceae</taxon>
        <taxon>Pestalotiopsis</taxon>
    </lineage>
</organism>
<gene>
    <name evidence="7" type="ORF">PFICI_15240</name>
</gene>
<evidence type="ECO:0000256" key="5">
    <source>
        <dbReference type="SAM" id="SignalP"/>
    </source>
</evidence>